<dbReference type="Proteomes" id="UP001149165">
    <property type="component" value="Unassembled WGS sequence"/>
</dbReference>
<feature type="repeat" description="WD" evidence="3">
    <location>
        <begin position="1099"/>
        <end position="1133"/>
    </location>
</feature>
<dbReference type="InterPro" id="IPR036322">
    <property type="entry name" value="WD40_repeat_dom_sf"/>
</dbReference>
<evidence type="ECO:0000259" key="5">
    <source>
        <dbReference type="PROSITE" id="PS50837"/>
    </source>
</evidence>
<dbReference type="Gene3D" id="3.40.50.1580">
    <property type="entry name" value="Nucleoside phosphorylase domain"/>
    <property type="match status" value="1"/>
</dbReference>
<dbReference type="Pfam" id="PF24883">
    <property type="entry name" value="NPHP3_N"/>
    <property type="match status" value="1"/>
</dbReference>
<dbReference type="InterPro" id="IPR015943">
    <property type="entry name" value="WD40/YVTN_repeat-like_dom_sf"/>
</dbReference>
<dbReference type="Pfam" id="PF00400">
    <property type="entry name" value="WD40"/>
    <property type="match status" value="4"/>
</dbReference>
<keyword evidence="4" id="KW-1133">Transmembrane helix</keyword>
<dbReference type="GO" id="GO:0009116">
    <property type="term" value="P:nucleoside metabolic process"/>
    <property type="evidence" value="ECO:0007669"/>
    <property type="project" value="InterPro"/>
</dbReference>
<evidence type="ECO:0000256" key="2">
    <source>
        <dbReference type="ARBA" id="ARBA00022737"/>
    </source>
</evidence>
<dbReference type="InterPro" id="IPR000845">
    <property type="entry name" value="Nucleoside_phosphorylase_d"/>
</dbReference>
<feature type="domain" description="NACHT" evidence="5">
    <location>
        <begin position="362"/>
        <end position="512"/>
    </location>
</feature>
<dbReference type="InterPro" id="IPR007111">
    <property type="entry name" value="NACHT_NTPase"/>
</dbReference>
<evidence type="ECO:0000256" key="4">
    <source>
        <dbReference type="SAM" id="Phobius"/>
    </source>
</evidence>
<reference evidence="6" key="2">
    <citation type="journal article" date="2023" name="IMA Fungus">
        <title>Comparative genomic study of the Penicillium genus elucidates a diverse pangenome and 15 lateral gene transfer events.</title>
        <authorList>
            <person name="Petersen C."/>
            <person name="Sorensen T."/>
            <person name="Nielsen M.R."/>
            <person name="Sondergaard T.E."/>
            <person name="Sorensen J.L."/>
            <person name="Fitzpatrick D.A."/>
            <person name="Frisvad J.C."/>
            <person name="Nielsen K.L."/>
        </authorList>
    </citation>
    <scope>NUCLEOTIDE SEQUENCE</scope>
    <source>
        <strain evidence="6">IBT 30069</strain>
    </source>
</reference>
<protein>
    <recommendedName>
        <fullName evidence="5">NACHT domain-containing protein</fullName>
    </recommendedName>
</protein>
<name>A0A9W9F406_9EURO</name>
<dbReference type="SUPFAM" id="SSF69322">
    <property type="entry name" value="Tricorn protease domain 2"/>
    <property type="match status" value="1"/>
</dbReference>
<evidence type="ECO:0000313" key="6">
    <source>
        <dbReference type="EMBL" id="KAJ5093085.1"/>
    </source>
</evidence>
<keyword evidence="7" id="KW-1185">Reference proteome</keyword>
<gene>
    <name evidence="6" type="ORF">N7456_008946</name>
</gene>
<feature type="transmembrane region" description="Helical" evidence="4">
    <location>
        <begin position="1248"/>
        <end position="1270"/>
    </location>
</feature>
<reference evidence="6" key="1">
    <citation type="submission" date="2022-11" db="EMBL/GenBank/DDBJ databases">
        <authorList>
            <person name="Petersen C."/>
        </authorList>
    </citation>
    <scope>NUCLEOTIDE SEQUENCE</scope>
    <source>
        <strain evidence="6">IBT 30069</strain>
    </source>
</reference>
<dbReference type="InterPro" id="IPR020472">
    <property type="entry name" value="WD40_PAC1"/>
</dbReference>
<dbReference type="PANTHER" id="PTHR46082:SF6">
    <property type="entry name" value="AAA+ ATPASE DOMAIN-CONTAINING PROTEIN-RELATED"/>
    <property type="match status" value="1"/>
</dbReference>
<dbReference type="SUPFAM" id="SSF52540">
    <property type="entry name" value="P-loop containing nucleoside triphosphate hydrolases"/>
    <property type="match status" value="1"/>
</dbReference>
<dbReference type="GO" id="GO:0003824">
    <property type="term" value="F:catalytic activity"/>
    <property type="evidence" value="ECO:0007669"/>
    <property type="project" value="InterPro"/>
</dbReference>
<dbReference type="SUPFAM" id="SSF50978">
    <property type="entry name" value="WD40 repeat-like"/>
    <property type="match status" value="1"/>
</dbReference>
<keyword evidence="2" id="KW-0677">Repeat</keyword>
<dbReference type="PROSITE" id="PS50837">
    <property type="entry name" value="NACHT"/>
    <property type="match status" value="1"/>
</dbReference>
<dbReference type="PROSITE" id="PS00678">
    <property type="entry name" value="WD_REPEATS_1"/>
    <property type="match status" value="2"/>
</dbReference>
<keyword evidence="1 3" id="KW-0853">WD repeat</keyword>
<dbReference type="SUPFAM" id="SSF53167">
    <property type="entry name" value="Purine and uridine phosphorylases"/>
    <property type="match status" value="1"/>
</dbReference>
<dbReference type="PANTHER" id="PTHR46082">
    <property type="entry name" value="ATP/GTP-BINDING PROTEIN-RELATED"/>
    <property type="match status" value="1"/>
</dbReference>
<dbReference type="InterPro" id="IPR035994">
    <property type="entry name" value="Nucleoside_phosphorylase_sf"/>
</dbReference>
<feature type="repeat" description="WD" evidence="3">
    <location>
        <begin position="939"/>
        <end position="972"/>
    </location>
</feature>
<evidence type="ECO:0000256" key="3">
    <source>
        <dbReference type="PROSITE-ProRule" id="PRU00221"/>
    </source>
</evidence>
<dbReference type="PRINTS" id="PR00320">
    <property type="entry name" value="GPROTEINBRPT"/>
</dbReference>
<keyword evidence="4" id="KW-0812">Transmembrane</keyword>
<keyword evidence="4" id="KW-0472">Membrane</keyword>
<dbReference type="InterPro" id="IPR053137">
    <property type="entry name" value="NLR-like"/>
</dbReference>
<dbReference type="Pfam" id="PF01048">
    <property type="entry name" value="PNP_UDP_1"/>
    <property type="match status" value="1"/>
</dbReference>
<evidence type="ECO:0000256" key="1">
    <source>
        <dbReference type="ARBA" id="ARBA00022574"/>
    </source>
</evidence>
<feature type="repeat" description="WD" evidence="3">
    <location>
        <begin position="897"/>
        <end position="938"/>
    </location>
</feature>
<feature type="transmembrane region" description="Helical" evidence="4">
    <location>
        <begin position="1291"/>
        <end position="1310"/>
    </location>
</feature>
<dbReference type="Gene3D" id="3.40.50.300">
    <property type="entry name" value="P-loop containing nucleotide triphosphate hydrolases"/>
    <property type="match status" value="1"/>
</dbReference>
<dbReference type="PROSITE" id="PS50082">
    <property type="entry name" value="WD_REPEATS_2"/>
    <property type="match status" value="4"/>
</dbReference>
<feature type="repeat" description="WD" evidence="3">
    <location>
        <begin position="1499"/>
        <end position="1533"/>
    </location>
</feature>
<proteinExistence type="predicted"/>
<dbReference type="InterPro" id="IPR027417">
    <property type="entry name" value="P-loop_NTPase"/>
</dbReference>
<organism evidence="6 7">
    <name type="scientific">Penicillium angulare</name>
    <dbReference type="NCBI Taxonomy" id="116970"/>
    <lineage>
        <taxon>Eukaryota</taxon>
        <taxon>Fungi</taxon>
        <taxon>Dikarya</taxon>
        <taxon>Ascomycota</taxon>
        <taxon>Pezizomycotina</taxon>
        <taxon>Eurotiomycetes</taxon>
        <taxon>Eurotiomycetidae</taxon>
        <taxon>Eurotiales</taxon>
        <taxon>Aspergillaceae</taxon>
        <taxon>Penicillium</taxon>
    </lineage>
</organism>
<dbReference type="EMBL" id="JAPQKH010000006">
    <property type="protein sequence ID" value="KAJ5093085.1"/>
    <property type="molecule type" value="Genomic_DNA"/>
</dbReference>
<sequence>MRPTTREEFDIAIICALPHEANPVKALFDEIYDDRGEVLGKLPGDANVYTNGKIDQHFVVLCYMPSMGKGSAAGVASNLRMSYPGIEIALVVGICGGVPFPSPLTEIVLAIDSLIEYDFGRQYPDQFIRKRDARTALGRPKPEIRAILASLRTDGLYEKLHAHLLQNIQTLAEQNGIWKYPGRDQDVLRLETSGDTHEEGDSSDVIQQSRLQGADVSPIVHIGTMASADTVMKSGKHRDKIAETDGVIGFEMEGAGIWDNLPCIIIKGVCDYADSHKNKCWQDYAAATGASAAKAFLEYWRPNVRKVIPEVDKSCLRDLLLTYPRDDKLRIELSKGGLLRASFSWILEHPTFHEWKCKENIKLLWIKGDAGKGKTMLMIGLIDEITSTVIDSTIESQPLVSYFLCQASDSRLNNATAILRGLLYMVFTQRPSLLRHMRPKYESAGRRLFEGPDAVYSLLEIFLSLLQMPDLPKIYLIIDAVDECESDLPQLLNLITHPKILNSRIKWIISSRNRDDIEQHMGQHSNLTCLRLELFPDQISQAITNFIDIKVSQFSSLRDYTGIQDSMKSQISQKADGTFLWVALVVTELGKDVFPADMLEVLDETPAGLTPPFGKMMERVEKLHPRNVERCIRILAAASLTYRPLHLLEMAVASGIQKNTTSLEDLQRMVNMCSSFLSVRDNYVYFIHQSAKDYLLSSQSDTVFSVGCGQIHYELYSRSIKAMSMTLCRDICELNDPGPIDIGRRVKSDKLISIEYSCVHWLDHLCHYIDEVRGNHQEAVDEGILHVFFAEHFHHLMEVLGILQKVQIASFVIRKLQTIVQPKHSTLFIILLDDFLRWILAYGSIIEQAPLQVYSGALIFCPEECAMKRLFWAEKFNFVRNVTGVQHEWTNCLYFLEGHETSVIRDARFSPDGLTIATASDDCTVKIWDATTGIVLKSLEGHKEAIISITYLQNSDFLVSASLDGTALLWDLVAATSKEIFKGKGEFVTAMCFSSVSKALIAGLNSGRVLLHDQSSSSWAEIYQSGFDADDEVASLSHGRLWEDYHSKLFLVDKFSPEYEASLCVNNIQSSPSGQLIACSWGNGKVRLLSRAQNTWKQIRASGTECSAMAFSPDGSFLAVGSSDGLIQIWDMELGCWKHGLKIRGNLEYAISAISFSHDSESVIWSAENTLLHWNLNSEPSDQYPQYLGCSITSLAFSPDFSRLVSADYRGKAYVWVTEISARNKFSYMSQDSTSTSSYTVGWDALQLFVQFLVNTWLQILSGIMFLVLYPKWLLDPESNQSTMRLTSIRVCIIAACLCLICWVGLGALYCQSFVDKRRLRSLREDNDRVSQALYRSKGVLGSFDDNEITRSVYDSEGFSRGHRFSIRGISVSPDRKTLATFSKTGHLYDTISRRWKVRMDHPIGNILVKKLVWFPDSQHLASLVFTDHSDFVILSDANTGSCLQVFRSEIPLKSGFRDFEISANGQFMVLVDSDYTLKLWDITKLAQISVLFHPELFIKVISFSPNSHMLLSASEFGQFCLWDLNSGAEVYSSMNSGWAEQPQAEIESAIWSSDSLTWALIGRTGKVYVYTLGRLDSSWEFISKFEHMKGTDAIALSSDYQTIALGTSTGELTCWDIKSGARKGIIKFSGRLKYLNFSKDEKLLHTNQGGVDLMTWKLKSPQTPRAFEDKVCLADSWISCDGKKLIWLPPDYRSEVWDLYESTIAMGQHSGRVVFLELDI</sequence>
<dbReference type="Gene3D" id="2.130.10.10">
    <property type="entry name" value="YVTN repeat-like/Quinoprotein amine dehydrogenase"/>
    <property type="match status" value="4"/>
</dbReference>
<dbReference type="InterPro" id="IPR056884">
    <property type="entry name" value="NPHP3-like_N"/>
</dbReference>
<accession>A0A9W9F406</accession>
<dbReference type="PROSITE" id="PS50294">
    <property type="entry name" value="WD_REPEATS_REGION"/>
    <property type="match status" value="3"/>
</dbReference>
<evidence type="ECO:0000313" key="7">
    <source>
        <dbReference type="Proteomes" id="UP001149165"/>
    </source>
</evidence>
<dbReference type="InterPro" id="IPR001680">
    <property type="entry name" value="WD40_rpt"/>
</dbReference>
<dbReference type="SMART" id="SM00320">
    <property type="entry name" value="WD40"/>
    <property type="match status" value="10"/>
</dbReference>
<dbReference type="InterPro" id="IPR019775">
    <property type="entry name" value="WD40_repeat_CS"/>
</dbReference>
<comment type="caution">
    <text evidence="6">The sequence shown here is derived from an EMBL/GenBank/DDBJ whole genome shotgun (WGS) entry which is preliminary data.</text>
</comment>
<dbReference type="OrthoDB" id="1658288at2759"/>